<keyword evidence="3" id="KW-1185">Reference proteome</keyword>
<evidence type="ECO:0000313" key="3">
    <source>
        <dbReference type="Proteomes" id="UP000054324"/>
    </source>
</evidence>
<sequence length="62" mass="7055">MEWIERKRISATLKTCKPEAEKMAEKHSPSNQTPMPAAGTKPINMCTQLTCELRVEGNDFEF</sequence>
<organism evidence="2 3">
    <name type="scientific">Opisthorchis viverrini</name>
    <name type="common">Southeast Asian liver fluke</name>
    <dbReference type="NCBI Taxonomy" id="6198"/>
    <lineage>
        <taxon>Eukaryota</taxon>
        <taxon>Metazoa</taxon>
        <taxon>Spiralia</taxon>
        <taxon>Lophotrochozoa</taxon>
        <taxon>Platyhelminthes</taxon>
        <taxon>Trematoda</taxon>
        <taxon>Digenea</taxon>
        <taxon>Opisthorchiida</taxon>
        <taxon>Opisthorchiata</taxon>
        <taxon>Opisthorchiidae</taxon>
        <taxon>Opisthorchis</taxon>
    </lineage>
</organism>
<dbReference type="CTD" id="20318308"/>
<accession>A0A074ZP76</accession>
<proteinExistence type="predicted"/>
<gene>
    <name evidence="2" type="ORF">T265_04122</name>
</gene>
<evidence type="ECO:0000256" key="1">
    <source>
        <dbReference type="SAM" id="MobiDB-lite"/>
    </source>
</evidence>
<dbReference type="RefSeq" id="XP_009167044.1">
    <property type="nucleotide sequence ID" value="XM_009168780.1"/>
</dbReference>
<dbReference type="KEGG" id="ovi:T265_04122"/>
<dbReference type="Proteomes" id="UP000054324">
    <property type="component" value="Unassembled WGS sequence"/>
</dbReference>
<name>A0A074ZP76_OPIVI</name>
<dbReference type="GeneID" id="20318308"/>
<protein>
    <submittedName>
        <fullName evidence="2">Uncharacterized protein</fullName>
    </submittedName>
</protein>
<dbReference type="EMBL" id="KL596683">
    <property type="protein sequence ID" value="KER29188.1"/>
    <property type="molecule type" value="Genomic_DNA"/>
</dbReference>
<dbReference type="AlphaFoldDB" id="A0A074ZP76"/>
<feature type="compositionally biased region" description="Basic and acidic residues" evidence="1">
    <location>
        <begin position="18"/>
        <end position="28"/>
    </location>
</feature>
<feature type="region of interest" description="Disordered" evidence="1">
    <location>
        <begin position="18"/>
        <end position="41"/>
    </location>
</feature>
<reference evidence="2 3" key="1">
    <citation type="submission" date="2013-11" db="EMBL/GenBank/DDBJ databases">
        <title>Opisthorchis viverrini - life in the bile duct.</title>
        <authorList>
            <person name="Young N.D."/>
            <person name="Nagarajan N."/>
            <person name="Lin S.J."/>
            <person name="Korhonen P.K."/>
            <person name="Jex A.R."/>
            <person name="Hall R.S."/>
            <person name="Safavi-Hemami H."/>
            <person name="Kaewkong W."/>
            <person name="Bertrand D."/>
            <person name="Gao S."/>
            <person name="Seet Q."/>
            <person name="Wongkham S."/>
            <person name="Teh B.T."/>
            <person name="Wongkham C."/>
            <person name="Intapan P.M."/>
            <person name="Maleewong W."/>
            <person name="Yang X."/>
            <person name="Hu M."/>
            <person name="Wang Z."/>
            <person name="Hofmann A."/>
            <person name="Sternberg P.W."/>
            <person name="Tan P."/>
            <person name="Wang J."/>
            <person name="Gasser R.B."/>
        </authorList>
    </citation>
    <scope>NUCLEOTIDE SEQUENCE [LARGE SCALE GENOMIC DNA]</scope>
</reference>
<evidence type="ECO:0000313" key="2">
    <source>
        <dbReference type="EMBL" id="KER29188.1"/>
    </source>
</evidence>